<accession>A0A1H5HNF0</accession>
<reference evidence="2 3" key="1">
    <citation type="submission" date="2016-10" db="EMBL/GenBank/DDBJ databases">
        <authorList>
            <person name="de Groot N.N."/>
        </authorList>
    </citation>
    <scope>NUCLEOTIDE SEQUENCE [LARGE SCALE GENOMIC DNA]</scope>
    <source>
        <strain evidence="2 3">MT12</strain>
    </source>
</reference>
<evidence type="ECO:0000313" key="3">
    <source>
        <dbReference type="Proteomes" id="UP000198992"/>
    </source>
</evidence>
<dbReference type="Proteomes" id="UP000198992">
    <property type="component" value="Unassembled WGS sequence"/>
</dbReference>
<evidence type="ECO:0000256" key="1">
    <source>
        <dbReference type="SAM" id="MobiDB-lite"/>
    </source>
</evidence>
<sequence length="69" mass="8115">MLAPIRLGADFARDCSETEQFDGCNSARAEIWIFDCLIYDRENRAKRESDPKPGYDQEEFAKQRLREEL</sequence>
<dbReference type="AlphaFoldDB" id="A0A1H5HNF0"/>
<protein>
    <submittedName>
        <fullName evidence="2">Uncharacterized protein</fullName>
    </submittedName>
</protein>
<feature type="region of interest" description="Disordered" evidence="1">
    <location>
        <begin position="46"/>
        <end position="69"/>
    </location>
</feature>
<evidence type="ECO:0000313" key="2">
    <source>
        <dbReference type="EMBL" id="SEE29546.1"/>
    </source>
</evidence>
<name>A0A1H5HNF0_9BRAD</name>
<dbReference type="EMBL" id="FNTH01000001">
    <property type="protein sequence ID" value="SEE29546.1"/>
    <property type="molecule type" value="Genomic_DNA"/>
</dbReference>
<organism evidence="2 3">
    <name type="scientific">Bradyrhizobium erythrophlei</name>
    <dbReference type="NCBI Taxonomy" id="1437360"/>
    <lineage>
        <taxon>Bacteria</taxon>
        <taxon>Pseudomonadati</taxon>
        <taxon>Pseudomonadota</taxon>
        <taxon>Alphaproteobacteria</taxon>
        <taxon>Hyphomicrobiales</taxon>
        <taxon>Nitrobacteraceae</taxon>
        <taxon>Bradyrhizobium</taxon>
    </lineage>
</organism>
<proteinExistence type="predicted"/>
<gene>
    <name evidence="2" type="ORF">SAMN05444164_7570</name>
</gene>